<keyword evidence="1 3" id="KW-0853">WD repeat</keyword>
<feature type="repeat" description="WD" evidence="3">
    <location>
        <begin position="433"/>
        <end position="467"/>
    </location>
</feature>
<dbReference type="PROSITE" id="PS50897">
    <property type="entry name" value="CTLH"/>
    <property type="match status" value="1"/>
</dbReference>
<dbReference type="PRINTS" id="PR00320">
    <property type="entry name" value="GPROTEINBRPT"/>
</dbReference>
<dbReference type="Gene3D" id="2.130.10.10">
    <property type="entry name" value="YVTN repeat-like/Quinoprotein amine dehydrogenase"/>
    <property type="match status" value="2"/>
</dbReference>
<dbReference type="InterPro" id="IPR015943">
    <property type="entry name" value="WD40/YVTN_repeat-like_dom_sf"/>
</dbReference>
<evidence type="ECO:0000256" key="3">
    <source>
        <dbReference type="PROSITE-ProRule" id="PRU00221"/>
    </source>
</evidence>
<dbReference type="PROSITE" id="PS00678">
    <property type="entry name" value="WD_REPEATS_1"/>
    <property type="match status" value="1"/>
</dbReference>
<keyword evidence="2" id="KW-0677">Repeat</keyword>
<dbReference type="SUPFAM" id="SSF50978">
    <property type="entry name" value="WD40 repeat-like"/>
    <property type="match status" value="1"/>
</dbReference>
<dbReference type="Proteomes" id="UP001567538">
    <property type="component" value="Unassembled WGS sequence"/>
</dbReference>
<dbReference type="InterPro" id="IPR020472">
    <property type="entry name" value="WD40_PAC1"/>
</dbReference>
<gene>
    <name evidence="5" type="ORF">AAHA92_03038</name>
</gene>
<dbReference type="AlphaFoldDB" id="A0ABD1IIB6"/>
<dbReference type="PANTHER" id="PTHR22838">
    <property type="entry name" value="WD REPEAT PROTEIN 26-RELATED"/>
    <property type="match status" value="1"/>
</dbReference>
<feature type="domain" description="CTLH" evidence="4">
    <location>
        <begin position="93"/>
        <end position="150"/>
    </location>
</feature>
<name>A0ABD1IIB6_SALDI</name>
<dbReference type="Pfam" id="PF00400">
    <property type="entry name" value="WD40"/>
    <property type="match status" value="5"/>
</dbReference>
<dbReference type="PROSITE" id="PS50896">
    <property type="entry name" value="LISH"/>
    <property type="match status" value="1"/>
</dbReference>
<dbReference type="InterPro" id="IPR051350">
    <property type="entry name" value="WD_repeat-ST_regulator"/>
</dbReference>
<dbReference type="EMBL" id="JBEAFC010000002">
    <property type="protein sequence ID" value="KAL1567573.1"/>
    <property type="molecule type" value="Genomic_DNA"/>
</dbReference>
<feature type="repeat" description="WD" evidence="3">
    <location>
        <begin position="351"/>
        <end position="385"/>
    </location>
</feature>
<organism evidence="5 6">
    <name type="scientific">Salvia divinorum</name>
    <name type="common">Maria pastora</name>
    <name type="synonym">Diviner's sage</name>
    <dbReference type="NCBI Taxonomy" id="28513"/>
    <lineage>
        <taxon>Eukaryota</taxon>
        <taxon>Viridiplantae</taxon>
        <taxon>Streptophyta</taxon>
        <taxon>Embryophyta</taxon>
        <taxon>Tracheophyta</taxon>
        <taxon>Spermatophyta</taxon>
        <taxon>Magnoliopsida</taxon>
        <taxon>eudicotyledons</taxon>
        <taxon>Gunneridae</taxon>
        <taxon>Pentapetalae</taxon>
        <taxon>asterids</taxon>
        <taxon>lamiids</taxon>
        <taxon>Lamiales</taxon>
        <taxon>Lamiaceae</taxon>
        <taxon>Nepetoideae</taxon>
        <taxon>Mentheae</taxon>
        <taxon>Salviinae</taxon>
        <taxon>Salvia</taxon>
        <taxon>Salvia subgen. Calosphace</taxon>
    </lineage>
</organism>
<feature type="repeat" description="WD" evidence="3">
    <location>
        <begin position="521"/>
        <end position="563"/>
    </location>
</feature>
<evidence type="ECO:0000313" key="5">
    <source>
        <dbReference type="EMBL" id="KAL1567573.1"/>
    </source>
</evidence>
<reference evidence="5 6" key="1">
    <citation type="submission" date="2024-06" db="EMBL/GenBank/DDBJ databases">
        <title>A chromosome level genome sequence of Diviner's sage (Salvia divinorum).</title>
        <authorList>
            <person name="Ford S.A."/>
            <person name="Ro D.-K."/>
            <person name="Ness R.W."/>
            <person name="Phillips M.A."/>
        </authorList>
    </citation>
    <scope>NUCLEOTIDE SEQUENCE [LARGE SCALE GENOMIC DNA]</scope>
    <source>
        <strain evidence="5">SAF-2024a</strain>
        <tissue evidence="5">Leaf</tissue>
    </source>
</reference>
<dbReference type="SMART" id="SM00320">
    <property type="entry name" value="WD40"/>
    <property type="match status" value="6"/>
</dbReference>
<feature type="repeat" description="WD" evidence="3">
    <location>
        <begin position="309"/>
        <end position="350"/>
    </location>
</feature>
<dbReference type="InterPro" id="IPR006595">
    <property type="entry name" value="CTLH_C"/>
</dbReference>
<accession>A0ABD1IIB6</accession>
<dbReference type="InterPro" id="IPR001680">
    <property type="entry name" value="WD40_rpt"/>
</dbReference>
<dbReference type="InterPro" id="IPR019775">
    <property type="entry name" value="WD40_repeat_CS"/>
</dbReference>
<feature type="repeat" description="WD" evidence="3">
    <location>
        <begin position="264"/>
        <end position="295"/>
    </location>
</feature>
<evidence type="ECO:0000313" key="6">
    <source>
        <dbReference type="Proteomes" id="UP001567538"/>
    </source>
</evidence>
<protein>
    <submittedName>
        <fullName evidence="5">Transducin family protein / WD-40 repeat family protein</fullName>
    </submittedName>
</protein>
<evidence type="ECO:0000259" key="4">
    <source>
        <dbReference type="PROSITE" id="PS50897"/>
    </source>
</evidence>
<dbReference type="PROSITE" id="PS50294">
    <property type="entry name" value="WD_REPEATS_REGION"/>
    <property type="match status" value="3"/>
</dbReference>
<evidence type="ECO:0000256" key="1">
    <source>
        <dbReference type="ARBA" id="ARBA00022574"/>
    </source>
</evidence>
<dbReference type="InterPro" id="IPR006594">
    <property type="entry name" value="LisH"/>
</dbReference>
<dbReference type="PROSITE" id="PS50082">
    <property type="entry name" value="WD_REPEATS_2"/>
    <property type="match status" value="5"/>
</dbReference>
<keyword evidence="6" id="KW-1185">Reference proteome</keyword>
<sequence>MRVVEDGTLSKRVKVSSGKIGGLSDDTSVGEQGSCSLSGSMAPLLASEDDKVVGSNGVISKVEFVRIITEALYSLGYSKIGAHLEEESGIPLHSNLVLTFVQQILDGQWDESVTTLHQIDLMDENIIKLASFAILEQKFFELLDGEEEMDALKTLRTQIIPLRVNCDRAPELSYFIVCPSQISLDKTHSQESRLSSRKKLLGELRKLLPPTVIIPENRLVCLVEQALDLQKDNCRFHNSVGEMSLLVDHQCGKDKIPYQTVQILKEHYGEVWFLKFSHNGRYLASSSCDSRVIIWVVNVDGHVIMRHRLTGHRQPVSYISWSPEDDQILTCGDDKTVRRWDIDSGECLCVYEKQNLGLVSCGWAADGKSIFTGVTDKSISMWDLKGKEVESWKGQRTHCMADLGITSDGKELITLCKENVVLLFGWETESERFIEENQTITSFALSEDGKLLLVSLWDGDIHLWDIDGCMEWIGEYNGHTRSRLLVRSCFGGLEQAFIASGSENSKVYIWHRASMELVFSLSGHSGAVNCVSWNPANPHMLASASDDHTIRIWGLKRVNSKSNGTLEKV</sequence>
<comment type="caution">
    <text evidence="5">The sequence shown here is derived from an EMBL/GenBank/DDBJ whole genome shotgun (WGS) entry which is preliminary data.</text>
</comment>
<dbReference type="Pfam" id="PF23627">
    <property type="entry name" value="LisH_WDR26"/>
    <property type="match status" value="1"/>
</dbReference>
<dbReference type="SMART" id="SM00668">
    <property type="entry name" value="CTLH"/>
    <property type="match status" value="1"/>
</dbReference>
<dbReference type="PANTHER" id="PTHR22838:SF0">
    <property type="entry name" value="WD REPEAT-CONTAINING PROTEIN 26"/>
    <property type="match status" value="1"/>
</dbReference>
<proteinExistence type="predicted"/>
<dbReference type="CDD" id="cd00200">
    <property type="entry name" value="WD40"/>
    <property type="match status" value="1"/>
</dbReference>
<dbReference type="InterPro" id="IPR036322">
    <property type="entry name" value="WD40_repeat_dom_sf"/>
</dbReference>
<evidence type="ECO:0000256" key="2">
    <source>
        <dbReference type="ARBA" id="ARBA00022737"/>
    </source>
</evidence>